<dbReference type="InterPro" id="IPR036013">
    <property type="entry name" value="Band_7/SPFH_dom_sf"/>
</dbReference>
<dbReference type="Gene3D" id="3.30.479.30">
    <property type="entry name" value="Band 7 domain"/>
    <property type="match status" value="1"/>
</dbReference>
<evidence type="ECO:0000256" key="3">
    <source>
        <dbReference type="ARBA" id="ARBA00022692"/>
    </source>
</evidence>
<dbReference type="InterPro" id="IPR001107">
    <property type="entry name" value="Band_7"/>
</dbReference>
<dbReference type="InterPro" id="IPR010200">
    <property type="entry name" value="HflC"/>
</dbReference>
<dbReference type="NCBIfam" id="TIGR01932">
    <property type="entry name" value="hflC"/>
    <property type="match status" value="1"/>
</dbReference>
<feature type="non-terminal residue" evidence="7">
    <location>
        <position position="320"/>
    </location>
</feature>
<proteinExistence type="inferred from homology"/>
<protein>
    <recommendedName>
        <fullName evidence="6">Band 7 domain-containing protein</fullName>
    </recommendedName>
</protein>
<dbReference type="AlphaFoldDB" id="A0A381VFA6"/>
<keyword evidence="4" id="KW-1133">Transmembrane helix</keyword>
<dbReference type="SMART" id="SM00244">
    <property type="entry name" value="PHB"/>
    <property type="match status" value="1"/>
</dbReference>
<comment type="similarity">
    <text evidence="2">Belongs to the band 7/mec-2 family. HflC subfamily.</text>
</comment>
<feature type="non-terminal residue" evidence="7">
    <location>
        <position position="1"/>
    </location>
</feature>
<feature type="domain" description="Band 7" evidence="6">
    <location>
        <begin position="1"/>
        <end position="223"/>
    </location>
</feature>
<dbReference type="PANTHER" id="PTHR42911">
    <property type="entry name" value="MODULATOR OF FTSH PROTEASE HFLC"/>
    <property type="match status" value="1"/>
</dbReference>
<evidence type="ECO:0000256" key="1">
    <source>
        <dbReference type="ARBA" id="ARBA00004370"/>
    </source>
</evidence>
<sequence>VVDETQVAIVTRFGEFKRSHRSPGLQIKTPFAEQVTRFDKRLLRVDVAPASILTKDKRNLLIDSYARYKIVNPLVFFKNLRNESGADARVGDIVNAQLRQEVARDLQTEVISETREDIMNRVTMASNRIEVSRSDLFSDYGSLNHPAVTVAIDEDTTDTIRSRPATPTELALLESSENPPELAGFSITYSASVREALGIEIIDVRIKRADFPPDIETSVFARMEAERERIASGLRAEGTQRDSEIRAEVDRRVNIILETAEGKSALLIGEAEQEAITILATSLEKDPEFYDFRRSLEAYKVFMDSQTTVILDPDSDLLKF</sequence>
<comment type="subcellular location">
    <subcellularLocation>
        <location evidence="1">Membrane</location>
    </subcellularLocation>
</comment>
<dbReference type="CDD" id="cd03405">
    <property type="entry name" value="SPFH_HflC"/>
    <property type="match status" value="1"/>
</dbReference>
<dbReference type="PIRSF" id="PIRSF005651">
    <property type="entry name" value="HflC"/>
    <property type="match status" value="1"/>
</dbReference>
<name>A0A381VFA6_9ZZZZ</name>
<dbReference type="PANTHER" id="PTHR42911:SF1">
    <property type="entry name" value="MODULATOR OF FTSH PROTEASE HFLC"/>
    <property type="match status" value="1"/>
</dbReference>
<evidence type="ECO:0000256" key="4">
    <source>
        <dbReference type="ARBA" id="ARBA00022989"/>
    </source>
</evidence>
<dbReference type="SUPFAM" id="SSF117892">
    <property type="entry name" value="Band 7/SPFH domain"/>
    <property type="match status" value="2"/>
</dbReference>
<organism evidence="7">
    <name type="scientific">marine metagenome</name>
    <dbReference type="NCBI Taxonomy" id="408172"/>
    <lineage>
        <taxon>unclassified sequences</taxon>
        <taxon>metagenomes</taxon>
        <taxon>ecological metagenomes</taxon>
    </lineage>
</organism>
<dbReference type="Pfam" id="PF01145">
    <property type="entry name" value="Band_7"/>
    <property type="match status" value="1"/>
</dbReference>
<keyword evidence="3" id="KW-0812">Transmembrane</keyword>
<evidence type="ECO:0000259" key="6">
    <source>
        <dbReference type="SMART" id="SM00244"/>
    </source>
</evidence>
<dbReference type="GO" id="GO:0016020">
    <property type="term" value="C:membrane"/>
    <property type="evidence" value="ECO:0007669"/>
    <property type="project" value="UniProtKB-SubCell"/>
</dbReference>
<evidence type="ECO:0000256" key="5">
    <source>
        <dbReference type="ARBA" id="ARBA00023136"/>
    </source>
</evidence>
<accession>A0A381VFA6</accession>
<evidence type="ECO:0000313" key="7">
    <source>
        <dbReference type="EMBL" id="SVA39049.1"/>
    </source>
</evidence>
<keyword evidence="5" id="KW-0472">Membrane</keyword>
<reference evidence="7" key="1">
    <citation type="submission" date="2018-05" db="EMBL/GenBank/DDBJ databases">
        <authorList>
            <person name="Lanie J.A."/>
            <person name="Ng W.-L."/>
            <person name="Kazmierczak K.M."/>
            <person name="Andrzejewski T.M."/>
            <person name="Davidsen T.M."/>
            <person name="Wayne K.J."/>
            <person name="Tettelin H."/>
            <person name="Glass J.I."/>
            <person name="Rusch D."/>
            <person name="Podicherti R."/>
            <person name="Tsui H.-C.T."/>
            <person name="Winkler M.E."/>
        </authorList>
    </citation>
    <scope>NUCLEOTIDE SEQUENCE</scope>
</reference>
<gene>
    <name evidence="7" type="ORF">METZ01_LOCUS91903</name>
</gene>
<evidence type="ECO:0000256" key="2">
    <source>
        <dbReference type="ARBA" id="ARBA00007862"/>
    </source>
</evidence>
<dbReference type="EMBL" id="UINC01008684">
    <property type="protein sequence ID" value="SVA39049.1"/>
    <property type="molecule type" value="Genomic_DNA"/>
</dbReference>